<dbReference type="SUPFAM" id="SSF50998">
    <property type="entry name" value="Quinoprotein alcohol dehydrogenase-like"/>
    <property type="match status" value="1"/>
</dbReference>
<evidence type="ECO:0000313" key="6">
    <source>
        <dbReference type="Proteomes" id="UP000321577"/>
    </source>
</evidence>
<dbReference type="Pfam" id="PF00400">
    <property type="entry name" value="WD40"/>
    <property type="match status" value="2"/>
</dbReference>
<accession>A0A512MD35</accession>
<keyword evidence="6" id="KW-1185">Reference proteome</keyword>
<protein>
    <recommendedName>
        <fullName evidence="4">Cytochrome C Planctomycete-type domain-containing protein</fullName>
    </recommendedName>
</protein>
<keyword evidence="1 3" id="KW-0853">WD repeat</keyword>
<dbReference type="InterPro" id="IPR011429">
    <property type="entry name" value="Cyt_c_Planctomycete-type"/>
</dbReference>
<dbReference type="SMART" id="SM00320">
    <property type="entry name" value="WD40"/>
    <property type="match status" value="5"/>
</dbReference>
<feature type="domain" description="Cytochrome C Planctomycete-type" evidence="4">
    <location>
        <begin position="6"/>
        <end position="63"/>
    </location>
</feature>
<sequence length="425" mass="45765">MLVGQCVECHRAEKAKGGYRLDTFEQLLKAGDSDEVPLVAGKPEESELYELISTHEEDDRMPKKADALPEKEIALVRQWILEGGKFDGPDAKAALATLLPQKEVQSPEKYPRPIPVTAMALNGDGKVLVTNGYHEVLSWDPETGKMRGRIAGMPERVLGLSFIKGGPLLAVAGGSPGRSGEVWLVNYARPAERKRLAQLRDCALSAVSTPDGSVLITAGADNRVRAFALPEGKPMWDLEAHADWILSLAMSPDGRHVASASRDRTAKVFDVKTGTVEGTFNGHEVAVLSVAFSPSSDQIISGDANGEMHRFKPDGEGVKDTTMSPGGRSEVLGLGFLNTELPVAALGSGLVISMDPKTRKKKDVLAQHDDRLTKMCIGGSLELRRLITASHDGWVRITELTSPAGGLPGPLQIKETRRFIASPGW</sequence>
<dbReference type="Gene3D" id="2.130.10.10">
    <property type="entry name" value="YVTN repeat-like/Quinoprotein amine dehydrogenase"/>
    <property type="match status" value="2"/>
</dbReference>
<evidence type="ECO:0000256" key="2">
    <source>
        <dbReference type="ARBA" id="ARBA00022737"/>
    </source>
</evidence>
<dbReference type="Pfam" id="PF07635">
    <property type="entry name" value="PSCyt1"/>
    <property type="match status" value="1"/>
</dbReference>
<keyword evidence="2" id="KW-0677">Repeat</keyword>
<dbReference type="InterPro" id="IPR011047">
    <property type="entry name" value="Quinoprotein_ADH-like_sf"/>
</dbReference>
<dbReference type="PANTHER" id="PTHR19848">
    <property type="entry name" value="WD40 REPEAT PROTEIN"/>
    <property type="match status" value="1"/>
</dbReference>
<organism evidence="5 6">
    <name type="scientific">Brevifollis gellanilyticus</name>
    <dbReference type="NCBI Taxonomy" id="748831"/>
    <lineage>
        <taxon>Bacteria</taxon>
        <taxon>Pseudomonadati</taxon>
        <taxon>Verrucomicrobiota</taxon>
        <taxon>Verrucomicrobiia</taxon>
        <taxon>Verrucomicrobiales</taxon>
        <taxon>Verrucomicrobiaceae</taxon>
    </lineage>
</organism>
<dbReference type="EMBL" id="BKAG01000033">
    <property type="protein sequence ID" value="GEP44650.1"/>
    <property type="molecule type" value="Genomic_DNA"/>
</dbReference>
<dbReference type="InterPro" id="IPR001680">
    <property type="entry name" value="WD40_rpt"/>
</dbReference>
<name>A0A512MD35_9BACT</name>
<evidence type="ECO:0000259" key="4">
    <source>
        <dbReference type="Pfam" id="PF07635"/>
    </source>
</evidence>
<evidence type="ECO:0000256" key="1">
    <source>
        <dbReference type="ARBA" id="ARBA00022574"/>
    </source>
</evidence>
<dbReference type="InterPro" id="IPR015943">
    <property type="entry name" value="WD40/YVTN_repeat-like_dom_sf"/>
</dbReference>
<dbReference type="PROSITE" id="PS50294">
    <property type="entry name" value="WD_REPEATS_REGION"/>
    <property type="match status" value="1"/>
</dbReference>
<evidence type="ECO:0000313" key="5">
    <source>
        <dbReference type="EMBL" id="GEP44650.1"/>
    </source>
</evidence>
<proteinExistence type="predicted"/>
<evidence type="ECO:0000256" key="3">
    <source>
        <dbReference type="PROSITE-ProRule" id="PRU00221"/>
    </source>
</evidence>
<dbReference type="PROSITE" id="PS50082">
    <property type="entry name" value="WD_REPEATS_2"/>
    <property type="match status" value="1"/>
</dbReference>
<reference evidence="5 6" key="1">
    <citation type="submission" date="2019-07" db="EMBL/GenBank/DDBJ databases">
        <title>Whole genome shotgun sequence of Brevifollis gellanilyticus NBRC 108608.</title>
        <authorList>
            <person name="Hosoyama A."/>
            <person name="Uohara A."/>
            <person name="Ohji S."/>
            <person name="Ichikawa N."/>
        </authorList>
    </citation>
    <scope>NUCLEOTIDE SEQUENCE [LARGE SCALE GENOMIC DNA]</scope>
    <source>
        <strain evidence="5 6">NBRC 108608</strain>
    </source>
</reference>
<dbReference type="Proteomes" id="UP000321577">
    <property type="component" value="Unassembled WGS sequence"/>
</dbReference>
<gene>
    <name evidence="5" type="ORF">BGE01nite_39410</name>
</gene>
<feature type="repeat" description="WD" evidence="3">
    <location>
        <begin position="238"/>
        <end position="279"/>
    </location>
</feature>
<comment type="caution">
    <text evidence="5">The sequence shown here is derived from an EMBL/GenBank/DDBJ whole genome shotgun (WGS) entry which is preliminary data.</text>
</comment>
<dbReference type="AlphaFoldDB" id="A0A512MD35"/>
<dbReference type="PANTHER" id="PTHR19848:SF8">
    <property type="entry name" value="F-BOX AND WD REPEAT DOMAIN CONTAINING 7"/>
    <property type="match status" value="1"/>
</dbReference>